<dbReference type="Pfam" id="PF00735">
    <property type="entry name" value="Septin"/>
    <property type="match status" value="1"/>
</dbReference>
<feature type="compositionally biased region" description="Polar residues" evidence="3">
    <location>
        <begin position="82"/>
        <end position="92"/>
    </location>
</feature>
<dbReference type="AlphaFoldDB" id="A0A9D4Z215"/>
<feature type="compositionally biased region" description="Polar residues" evidence="3">
    <location>
        <begin position="1"/>
        <end position="14"/>
    </location>
</feature>
<dbReference type="PROSITE" id="PS51719">
    <property type="entry name" value="G_SEPTIN"/>
    <property type="match status" value="1"/>
</dbReference>
<dbReference type="PANTHER" id="PTHR18884">
    <property type="entry name" value="SEPTIN"/>
    <property type="match status" value="1"/>
</dbReference>
<feature type="coiled-coil region" evidence="2">
    <location>
        <begin position="529"/>
        <end position="560"/>
    </location>
</feature>
<keyword evidence="1" id="KW-0547">Nucleotide-binding</keyword>
<evidence type="ECO:0000256" key="3">
    <source>
        <dbReference type="SAM" id="MobiDB-lite"/>
    </source>
</evidence>
<reference evidence="5" key="1">
    <citation type="journal article" date="2019" name="Plant J.">
        <title>Chlorella vulgaris genome assembly and annotation reveals the molecular basis for metabolic acclimation to high light conditions.</title>
        <authorList>
            <person name="Cecchin M."/>
            <person name="Marcolungo L."/>
            <person name="Rossato M."/>
            <person name="Girolomoni L."/>
            <person name="Cosentino E."/>
            <person name="Cuine S."/>
            <person name="Li-Beisson Y."/>
            <person name="Delledonne M."/>
            <person name="Ballottari M."/>
        </authorList>
    </citation>
    <scope>NUCLEOTIDE SEQUENCE</scope>
    <source>
        <strain evidence="5">211/11P</strain>
    </source>
</reference>
<reference evidence="5" key="2">
    <citation type="submission" date="2020-11" db="EMBL/GenBank/DDBJ databases">
        <authorList>
            <person name="Cecchin M."/>
            <person name="Marcolungo L."/>
            <person name="Rossato M."/>
            <person name="Girolomoni L."/>
            <person name="Cosentino E."/>
            <person name="Cuine S."/>
            <person name="Li-Beisson Y."/>
            <person name="Delledonne M."/>
            <person name="Ballottari M."/>
        </authorList>
    </citation>
    <scope>NUCLEOTIDE SEQUENCE</scope>
    <source>
        <strain evidence="5">211/11P</strain>
        <tissue evidence="5">Whole cell</tissue>
    </source>
</reference>
<keyword evidence="2" id="KW-0175">Coiled coil</keyword>
<sequence>MSTTSRVLLNATRSEAQELLTEPAPPRLRSEDGSPFASKRGPDLLPGHMEYETEETEVAESGVWAPASRSKAPSPPQEAANGDSSSQVQVVQTGGAPDGFQSSTAVPAATVAVTVAPATPPRGMPLGAVPQAAVSVEGHVRSAQDGASELREADVRGAFVGLPRIKPQWTHKYMKLLLVGESGLGKTTFVRNLFAAYARDASFPVNDASTPNAPQIFVEKPQALCTEIVLQDSDNKVYFHYLVQDTPGYGDSTDLAADRRVILDYIQDSSSTYLEQEQDPERKAAMHAIKDTRVDACLYFIPPHRLRKIDLGFMAELAAVVPVVPVLAKADTMTAEELKDFRRKVRESLRAAGVRSPFSRDALDEAGARHGPPFAVVCSNTMDLEVGRFWPVRKYPWGNVEAMLTMHSDLPVLRRLLFEAGYCELKDATEQRFHQYRHQQCAGSKNIVVAAASGLARRLLLAGGVALAVWVVAAGSGLVTDPARRNRAVKVVKEKVSEVADTAVEAAHEIGDKAQDVADATKRTVSQAVTKASQALESEEARLKREAEELRLEEEARRAKGPWGWLRRGKKVPGDS</sequence>
<gene>
    <name evidence="5" type="ORF">D9Q98_001397</name>
</gene>
<keyword evidence="1" id="KW-0342">GTP-binding</keyword>
<dbReference type="InterPro" id="IPR030379">
    <property type="entry name" value="G_SEPTIN_dom"/>
</dbReference>
<proteinExistence type="inferred from homology"/>
<dbReference type="SUPFAM" id="SSF52540">
    <property type="entry name" value="P-loop containing nucleoside triphosphate hydrolases"/>
    <property type="match status" value="1"/>
</dbReference>
<evidence type="ECO:0000313" key="6">
    <source>
        <dbReference type="Proteomes" id="UP001055712"/>
    </source>
</evidence>
<dbReference type="GO" id="GO:0005525">
    <property type="term" value="F:GTP binding"/>
    <property type="evidence" value="ECO:0007669"/>
    <property type="project" value="UniProtKB-KW"/>
</dbReference>
<evidence type="ECO:0000313" key="5">
    <source>
        <dbReference type="EMBL" id="KAI3438983.1"/>
    </source>
</evidence>
<dbReference type="InterPro" id="IPR027417">
    <property type="entry name" value="P-loop_NTPase"/>
</dbReference>
<evidence type="ECO:0000259" key="4">
    <source>
        <dbReference type="PROSITE" id="PS51719"/>
    </source>
</evidence>
<dbReference type="Gene3D" id="3.40.50.300">
    <property type="entry name" value="P-loop containing nucleotide triphosphate hydrolases"/>
    <property type="match status" value="1"/>
</dbReference>
<accession>A0A9D4Z215</accession>
<feature type="domain" description="Septin-type G" evidence="4">
    <location>
        <begin position="170"/>
        <end position="444"/>
    </location>
</feature>
<name>A0A9D4Z215_CHLVU</name>
<keyword evidence="6" id="KW-1185">Reference proteome</keyword>
<comment type="similarity">
    <text evidence="1">Belongs to the TRAFAC class TrmE-Era-EngA-EngB-Septin-like GTPase superfamily. Septin GTPase family.</text>
</comment>
<evidence type="ECO:0000256" key="1">
    <source>
        <dbReference type="RuleBase" id="RU004560"/>
    </source>
</evidence>
<comment type="caution">
    <text evidence="5">The sequence shown here is derived from an EMBL/GenBank/DDBJ whole genome shotgun (WGS) entry which is preliminary data.</text>
</comment>
<dbReference type="EMBL" id="SIDB01000001">
    <property type="protein sequence ID" value="KAI3438983.1"/>
    <property type="molecule type" value="Genomic_DNA"/>
</dbReference>
<dbReference type="OrthoDB" id="416553at2759"/>
<dbReference type="Proteomes" id="UP001055712">
    <property type="component" value="Unassembled WGS sequence"/>
</dbReference>
<protein>
    <recommendedName>
        <fullName evidence="4">Septin-type G domain-containing protein</fullName>
    </recommendedName>
</protein>
<feature type="region of interest" description="Disordered" evidence="3">
    <location>
        <begin position="1"/>
        <end position="102"/>
    </location>
</feature>
<organism evidence="5 6">
    <name type="scientific">Chlorella vulgaris</name>
    <name type="common">Green alga</name>
    <dbReference type="NCBI Taxonomy" id="3077"/>
    <lineage>
        <taxon>Eukaryota</taxon>
        <taxon>Viridiplantae</taxon>
        <taxon>Chlorophyta</taxon>
        <taxon>core chlorophytes</taxon>
        <taxon>Trebouxiophyceae</taxon>
        <taxon>Chlorellales</taxon>
        <taxon>Chlorellaceae</taxon>
        <taxon>Chlorella clade</taxon>
        <taxon>Chlorella</taxon>
    </lineage>
</organism>
<evidence type="ECO:0000256" key="2">
    <source>
        <dbReference type="SAM" id="Coils"/>
    </source>
</evidence>